<evidence type="ECO:0000256" key="2">
    <source>
        <dbReference type="ARBA" id="ARBA00022475"/>
    </source>
</evidence>
<proteinExistence type="inferred from homology"/>
<evidence type="ECO:0000259" key="10">
    <source>
        <dbReference type="Pfam" id="PF12704"/>
    </source>
</evidence>
<evidence type="ECO:0000313" key="12">
    <source>
        <dbReference type="Proteomes" id="UP000318017"/>
    </source>
</evidence>
<evidence type="ECO:0000256" key="3">
    <source>
        <dbReference type="ARBA" id="ARBA00022692"/>
    </source>
</evidence>
<dbReference type="InterPro" id="IPR003838">
    <property type="entry name" value="ABC3_permease_C"/>
</dbReference>
<dbReference type="GO" id="GO:0005886">
    <property type="term" value="C:plasma membrane"/>
    <property type="evidence" value="ECO:0007669"/>
    <property type="project" value="UniProtKB-SubCell"/>
</dbReference>
<evidence type="ECO:0000256" key="7">
    <source>
        <dbReference type="SAM" id="MobiDB-lite"/>
    </source>
</evidence>
<feature type="region of interest" description="Disordered" evidence="7">
    <location>
        <begin position="64"/>
        <end position="87"/>
    </location>
</feature>
<reference evidence="11 12" key="1">
    <citation type="submission" date="2019-02" db="EMBL/GenBank/DDBJ databases">
        <title>Deep-cultivation of Planctomycetes and their phenomic and genomic characterization uncovers novel biology.</title>
        <authorList>
            <person name="Wiegand S."/>
            <person name="Jogler M."/>
            <person name="Boedeker C."/>
            <person name="Pinto D."/>
            <person name="Vollmers J."/>
            <person name="Rivas-Marin E."/>
            <person name="Kohn T."/>
            <person name="Peeters S.H."/>
            <person name="Heuer A."/>
            <person name="Rast P."/>
            <person name="Oberbeckmann S."/>
            <person name="Bunk B."/>
            <person name="Jeske O."/>
            <person name="Meyerdierks A."/>
            <person name="Storesund J.E."/>
            <person name="Kallscheuer N."/>
            <person name="Luecker S."/>
            <person name="Lage O.M."/>
            <person name="Pohl T."/>
            <person name="Merkel B.J."/>
            <person name="Hornburger P."/>
            <person name="Mueller R.-W."/>
            <person name="Bruemmer F."/>
            <person name="Labrenz M."/>
            <person name="Spormann A.M."/>
            <person name="Op den Camp H."/>
            <person name="Overmann J."/>
            <person name="Amann R."/>
            <person name="Jetten M.S.M."/>
            <person name="Mascher T."/>
            <person name="Medema M.H."/>
            <person name="Devos D.P."/>
            <person name="Kaster A.-K."/>
            <person name="Ovreas L."/>
            <person name="Rohde M."/>
            <person name="Galperin M.Y."/>
            <person name="Jogler C."/>
        </authorList>
    </citation>
    <scope>NUCLEOTIDE SEQUENCE [LARGE SCALE GENOMIC DNA]</scope>
    <source>
        <strain evidence="11 12">Q31a</strain>
    </source>
</reference>
<feature type="domain" description="ABC3 transporter permease C-terminal" evidence="9">
    <location>
        <begin position="319"/>
        <end position="432"/>
    </location>
</feature>
<keyword evidence="5 8" id="KW-0472">Membrane</keyword>
<keyword evidence="11" id="KW-0547">Nucleotide-binding</keyword>
<evidence type="ECO:0000256" key="4">
    <source>
        <dbReference type="ARBA" id="ARBA00022989"/>
    </source>
</evidence>
<dbReference type="Pfam" id="PF02687">
    <property type="entry name" value="FtsX"/>
    <property type="match status" value="1"/>
</dbReference>
<keyword evidence="11" id="KW-0378">Hydrolase</keyword>
<dbReference type="GO" id="GO:0005524">
    <property type="term" value="F:ATP binding"/>
    <property type="evidence" value="ECO:0007669"/>
    <property type="project" value="UniProtKB-KW"/>
</dbReference>
<dbReference type="GO" id="GO:0016787">
    <property type="term" value="F:hydrolase activity"/>
    <property type="evidence" value="ECO:0007669"/>
    <property type="project" value="UniProtKB-KW"/>
</dbReference>
<accession>A0A518G2E6</accession>
<evidence type="ECO:0000256" key="5">
    <source>
        <dbReference type="ARBA" id="ARBA00023136"/>
    </source>
</evidence>
<dbReference type="InterPro" id="IPR050250">
    <property type="entry name" value="Macrolide_Exporter_MacB"/>
</dbReference>
<keyword evidence="11" id="KW-0067">ATP-binding</keyword>
<evidence type="ECO:0000256" key="6">
    <source>
        <dbReference type="ARBA" id="ARBA00038076"/>
    </source>
</evidence>
<dbReference type="EMBL" id="CP036298">
    <property type="protein sequence ID" value="QDV22725.1"/>
    <property type="molecule type" value="Genomic_DNA"/>
</dbReference>
<dbReference type="KEGG" id="ahel:Q31a_10110"/>
<dbReference type="Proteomes" id="UP000318017">
    <property type="component" value="Chromosome"/>
</dbReference>
<dbReference type="AlphaFoldDB" id="A0A518G2E6"/>
<feature type="transmembrane region" description="Helical" evidence="8">
    <location>
        <begin position="402"/>
        <end position="422"/>
    </location>
</feature>
<keyword evidence="4 8" id="KW-1133">Transmembrane helix</keyword>
<keyword evidence="2" id="KW-1003">Cell membrane</keyword>
<dbReference type="EC" id="3.6.3.-" evidence="11"/>
<feature type="transmembrane region" description="Helical" evidence="8">
    <location>
        <begin position="364"/>
        <end position="390"/>
    </location>
</feature>
<evidence type="ECO:0000256" key="8">
    <source>
        <dbReference type="SAM" id="Phobius"/>
    </source>
</evidence>
<sequence length="439" mass="47668">MWIATFRLAIRNLLLHKLRSFLTVLGTILGVASVIAMLSVGEGSKKAAVDQIRQLGATNVMVRSVRPGANGDKSGDTSSSGNASGGRTELEYGLKHEDLRMLEGLANSDLQAEQLVKQIVPISLLRKNAQHGTKRIENSRLLGTTPELLQVKNLKLARGRFLIPADLRDLANVVVLSEGAARRLFTFEDPIGEPVLLGDGAYRVVGILKQQASGNATAGQVGTEDLNEDMYIPITSARSRFGERQRIVTAGSRSYERNELSEIAIAVGSEDHVPQIAEMVRKLLHTKHRNDHEYEVIVPLELLQQAEHEKQIWNIVLGSIAGISLLVGGIGIMNIMLATVTERTREIGIRRAIGAKRGDIIRQFLVETVVLSTTGGLIGITLGVSIPMAVTHFVGIPTITSTWSIILAFGISVLTGVVFGVYPARKAARMNPIEALRHQ</sequence>
<comment type="subcellular location">
    <subcellularLocation>
        <location evidence="1">Cell membrane</location>
        <topology evidence="1">Multi-pass membrane protein</topology>
    </subcellularLocation>
</comment>
<comment type="similarity">
    <text evidence="6">Belongs to the ABC-4 integral membrane protein family.</text>
</comment>
<dbReference type="PANTHER" id="PTHR30572:SF4">
    <property type="entry name" value="ABC TRANSPORTER PERMEASE YTRF"/>
    <property type="match status" value="1"/>
</dbReference>
<evidence type="ECO:0000259" key="9">
    <source>
        <dbReference type="Pfam" id="PF02687"/>
    </source>
</evidence>
<organism evidence="11 12">
    <name type="scientific">Aureliella helgolandensis</name>
    <dbReference type="NCBI Taxonomy" id="2527968"/>
    <lineage>
        <taxon>Bacteria</taxon>
        <taxon>Pseudomonadati</taxon>
        <taxon>Planctomycetota</taxon>
        <taxon>Planctomycetia</taxon>
        <taxon>Pirellulales</taxon>
        <taxon>Pirellulaceae</taxon>
        <taxon>Aureliella</taxon>
    </lineage>
</organism>
<dbReference type="Pfam" id="PF12704">
    <property type="entry name" value="MacB_PCD"/>
    <property type="match status" value="1"/>
</dbReference>
<name>A0A518G2E6_9BACT</name>
<gene>
    <name evidence="11" type="primary">macB_5</name>
    <name evidence="11" type="ORF">Q31a_10110</name>
</gene>
<evidence type="ECO:0000256" key="1">
    <source>
        <dbReference type="ARBA" id="ARBA00004651"/>
    </source>
</evidence>
<feature type="transmembrane region" description="Helical" evidence="8">
    <location>
        <begin position="21"/>
        <end position="41"/>
    </location>
</feature>
<dbReference type="InterPro" id="IPR025857">
    <property type="entry name" value="MacB_PCD"/>
</dbReference>
<feature type="domain" description="MacB-like periplasmic core" evidence="10">
    <location>
        <begin position="20"/>
        <end position="282"/>
    </location>
</feature>
<dbReference type="PANTHER" id="PTHR30572">
    <property type="entry name" value="MEMBRANE COMPONENT OF TRANSPORTER-RELATED"/>
    <property type="match status" value="1"/>
</dbReference>
<feature type="transmembrane region" description="Helical" evidence="8">
    <location>
        <begin position="312"/>
        <end position="337"/>
    </location>
</feature>
<evidence type="ECO:0000313" key="11">
    <source>
        <dbReference type="EMBL" id="QDV22725.1"/>
    </source>
</evidence>
<keyword evidence="12" id="KW-1185">Reference proteome</keyword>
<protein>
    <submittedName>
        <fullName evidence="11">Macrolide export ATP-binding/permease protein MacB</fullName>
        <ecNumber evidence="11">3.6.3.-</ecNumber>
    </submittedName>
</protein>
<keyword evidence="3 8" id="KW-0812">Transmembrane</keyword>
<dbReference type="GO" id="GO:0022857">
    <property type="term" value="F:transmembrane transporter activity"/>
    <property type="evidence" value="ECO:0007669"/>
    <property type="project" value="TreeGrafter"/>
</dbReference>